<dbReference type="InterPro" id="IPR040256">
    <property type="entry name" value="At4g02000-like"/>
</dbReference>
<evidence type="ECO:0000313" key="1">
    <source>
        <dbReference type="EMBL" id="KAK2662225.1"/>
    </source>
</evidence>
<dbReference type="PANTHER" id="PTHR31286">
    <property type="entry name" value="GLYCINE-RICH CELL WALL STRUCTURAL PROTEIN 1.8-LIKE"/>
    <property type="match status" value="1"/>
</dbReference>
<dbReference type="Proteomes" id="UP001280121">
    <property type="component" value="Unassembled WGS sequence"/>
</dbReference>
<accession>A0AAD9XN10</accession>
<comment type="caution">
    <text evidence="1">The sequence shown here is derived from an EMBL/GenBank/DDBJ whole genome shotgun (WGS) entry which is preliminary data.</text>
</comment>
<protein>
    <recommendedName>
        <fullName evidence="3">Zinc knuckle CX2CX4HX4C domain-containing protein</fullName>
    </recommendedName>
</protein>
<proteinExistence type="predicted"/>
<evidence type="ECO:0008006" key="3">
    <source>
        <dbReference type="Google" id="ProtNLM"/>
    </source>
</evidence>
<gene>
    <name evidence="1" type="ORF">Ddye_000799</name>
</gene>
<organism evidence="1 2">
    <name type="scientific">Dipteronia dyeriana</name>
    <dbReference type="NCBI Taxonomy" id="168575"/>
    <lineage>
        <taxon>Eukaryota</taxon>
        <taxon>Viridiplantae</taxon>
        <taxon>Streptophyta</taxon>
        <taxon>Embryophyta</taxon>
        <taxon>Tracheophyta</taxon>
        <taxon>Spermatophyta</taxon>
        <taxon>Magnoliopsida</taxon>
        <taxon>eudicotyledons</taxon>
        <taxon>Gunneridae</taxon>
        <taxon>Pentapetalae</taxon>
        <taxon>rosids</taxon>
        <taxon>malvids</taxon>
        <taxon>Sapindales</taxon>
        <taxon>Sapindaceae</taxon>
        <taxon>Hippocastanoideae</taxon>
        <taxon>Acereae</taxon>
        <taxon>Dipteronia</taxon>
    </lineage>
</organism>
<name>A0AAD9XN10_9ROSI</name>
<sequence>MNAEDVAMLFEALALKDKEGPLMLLQADLKVDGEKRLVLRLIGMFLGNMIGEVREIDVSLSGECVEKYIRVRVVIDIDKPLRRILRVDVIGDGKETTMLLRYERLPDHCFRYERVGHVVRECLENARTDCNEDYNLLFGAWLRASSPLNPITLVNHIRM</sequence>
<dbReference type="AlphaFoldDB" id="A0AAD9XN10"/>
<evidence type="ECO:0000313" key="2">
    <source>
        <dbReference type="Proteomes" id="UP001280121"/>
    </source>
</evidence>
<reference evidence="1" key="1">
    <citation type="journal article" date="2023" name="Plant J.">
        <title>Genome sequences and population genomics provide insights into the demographic history, inbreeding, and mutation load of two 'living fossil' tree species of Dipteronia.</title>
        <authorList>
            <person name="Feng Y."/>
            <person name="Comes H.P."/>
            <person name="Chen J."/>
            <person name="Zhu S."/>
            <person name="Lu R."/>
            <person name="Zhang X."/>
            <person name="Li P."/>
            <person name="Qiu J."/>
            <person name="Olsen K.M."/>
            <person name="Qiu Y."/>
        </authorList>
    </citation>
    <scope>NUCLEOTIDE SEQUENCE</scope>
    <source>
        <strain evidence="1">KIB01</strain>
    </source>
</reference>
<dbReference type="EMBL" id="JANJYI010000001">
    <property type="protein sequence ID" value="KAK2662225.1"/>
    <property type="molecule type" value="Genomic_DNA"/>
</dbReference>
<dbReference type="PANTHER" id="PTHR31286:SF167">
    <property type="entry name" value="OS09G0268800 PROTEIN"/>
    <property type="match status" value="1"/>
</dbReference>
<keyword evidence="2" id="KW-1185">Reference proteome</keyword>